<gene>
    <name evidence="1" type="ORF">HO133_007769</name>
</gene>
<name>A0A8H6CRK5_9LECA</name>
<keyword evidence="2" id="KW-1185">Reference proteome</keyword>
<accession>A0A8H6CRK5</accession>
<dbReference type="AlphaFoldDB" id="A0A8H6CRK5"/>
<sequence length="166" mass="18177">MPSSARTLIEVSLLVEPRGMLFQTGHVTPSIGPAIVKTLDLLAKSNVKVFGTRSIEDLERLAEVKEKVPDLVSTKDELELFVAVEQLAEVQMKVRSTRMHRLRELKLGQLIACTDSKPMTQQPNGRFVQAHTARGSSIKDTGGSKNCLASNGGKATWLKWTNGHGN</sequence>
<reference evidence="1 2" key="1">
    <citation type="journal article" date="2020" name="Genomics">
        <title>Complete, high-quality genomes from long-read metagenomic sequencing of two wolf lichen thalli reveals enigmatic genome architecture.</title>
        <authorList>
            <person name="McKenzie S.K."/>
            <person name="Walston R.F."/>
            <person name="Allen J.L."/>
        </authorList>
    </citation>
    <scope>NUCLEOTIDE SEQUENCE [LARGE SCALE GENOMIC DNA]</scope>
    <source>
        <strain evidence="1">WasteWater1</strain>
    </source>
</reference>
<organism evidence="1 2">
    <name type="scientific">Letharia lupina</name>
    <dbReference type="NCBI Taxonomy" id="560253"/>
    <lineage>
        <taxon>Eukaryota</taxon>
        <taxon>Fungi</taxon>
        <taxon>Dikarya</taxon>
        <taxon>Ascomycota</taxon>
        <taxon>Pezizomycotina</taxon>
        <taxon>Lecanoromycetes</taxon>
        <taxon>OSLEUM clade</taxon>
        <taxon>Lecanoromycetidae</taxon>
        <taxon>Lecanorales</taxon>
        <taxon>Lecanorineae</taxon>
        <taxon>Parmeliaceae</taxon>
        <taxon>Letharia</taxon>
    </lineage>
</organism>
<evidence type="ECO:0000313" key="2">
    <source>
        <dbReference type="Proteomes" id="UP000593566"/>
    </source>
</evidence>
<protein>
    <submittedName>
        <fullName evidence="1">Uncharacterized protein</fullName>
    </submittedName>
</protein>
<dbReference type="GeneID" id="59336166"/>
<proteinExistence type="predicted"/>
<dbReference type="EMBL" id="JACCJB010000004">
    <property type="protein sequence ID" value="KAF6228041.1"/>
    <property type="molecule type" value="Genomic_DNA"/>
</dbReference>
<comment type="caution">
    <text evidence="1">The sequence shown here is derived from an EMBL/GenBank/DDBJ whole genome shotgun (WGS) entry which is preliminary data.</text>
</comment>
<dbReference type="RefSeq" id="XP_037155975.1">
    <property type="nucleotide sequence ID" value="XM_037298639.1"/>
</dbReference>
<evidence type="ECO:0000313" key="1">
    <source>
        <dbReference type="EMBL" id="KAF6228041.1"/>
    </source>
</evidence>
<dbReference type="Proteomes" id="UP000593566">
    <property type="component" value="Unassembled WGS sequence"/>
</dbReference>